<reference evidence="2" key="1">
    <citation type="submission" date="2023-02" db="EMBL/GenBank/DDBJ databases">
        <title>Kitasatospora phosalacinea NBRC 14627.</title>
        <authorList>
            <person name="Ichikawa N."/>
            <person name="Sato H."/>
            <person name="Tonouchi N."/>
        </authorList>
    </citation>
    <scope>NUCLEOTIDE SEQUENCE</scope>
    <source>
        <strain evidence="2">NBRC 14627</strain>
    </source>
</reference>
<accession>A0A9W6QF94</accession>
<dbReference type="EMBL" id="BSSA01000055">
    <property type="protein sequence ID" value="GLW75340.1"/>
    <property type="molecule type" value="Genomic_DNA"/>
</dbReference>
<feature type="region of interest" description="Disordered" evidence="1">
    <location>
        <begin position="1"/>
        <end position="39"/>
    </location>
</feature>
<protein>
    <recommendedName>
        <fullName evidence="4">Mobilization protein</fullName>
    </recommendedName>
</protein>
<gene>
    <name evidence="2" type="ORF">Kpho02_76370</name>
</gene>
<evidence type="ECO:0000256" key="1">
    <source>
        <dbReference type="SAM" id="MobiDB-lite"/>
    </source>
</evidence>
<feature type="compositionally biased region" description="Basic and acidic residues" evidence="1">
    <location>
        <begin position="94"/>
        <end position="107"/>
    </location>
</feature>
<name>A0A9W6QF94_9ACTN</name>
<evidence type="ECO:0000313" key="3">
    <source>
        <dbReference type="Proteomes" id="UP001165041"/>
    </source>
</evidence>
<comment type="caution">
    <text evidence="2">The sequence shown here is derived from an EMBL/GenBank/DDBJ whole genome shotgun (WGS) entry which is preliminary data.</text>
</comment>
<sequence length="296" mass="32090">MPDQQHHLAPASATPDQDAQPRGTGSDKPGRGGIFALVKQALPWTGHGHDDDGASWGKVHNAVGAADFALDSAPGVAGQDRREGAPDQEVMTEGGHDQDELPSHHTEPLNDIDAERAAADDHIVREAPTVTPAEFIHERVPVLDRFVLPVDDTSLPLAKRLYRPRSGTKRDDQVTCSVEPAEKELLDFVATKLKRSRSAFLADSAMSVALAYMRTGRRDAFVPMPDYEAITLLTEAIGTHQRAIDQAGNNLNQLMVEVYSGPIPERAMKVLAELHACATEARHAYQRVLPGGRRGA</sequence>
<evidence type="ECO:0000313" key="2">
    <source>
        <dbReference type="EMBL" id="GLW75340.1"/>
    </source>
</evidence>
<proteinExistence type="predicted"/>
<feature type="region of interest" description="Disordered" evidence="1">
    <location>
        <begin position="74"/>
        <end position="107"/>
    </location>
</feature>
<organism evidence="2 3">
    <name type="scientific">Kitasatospora phosalacinea</name>
    <dbReference type="NCBI Taxonomy" id="2065"/>
    <lineage>
        <taxon>Bacteria</taxon>
        <taxon>Bacillati</taxon>
        <taxon>Actinomycetota</taxon>
        <taxon>Actinomycetes</taxon>
        <taxon>Kitasatosporales</taxon>
        <taxon>Streptomycetaceae</taxon>
        <taxon>Kitasatospora</taxon>
    </lineage>
</organism>
<evidence type="ECO:0008006" key="4">
    <source>
        <dbReference type="Google" id="ProtNLM"/>
    </source>
</evidence>
<dbReference type="AlphaFoldDB" id="A0A9W6QF94"/>
<dbReference type="Proteomes" id="UP001165041">
    <property type="component" value="Unassembled WGS sequence"/>
</dbReference>
<dbReference type="RefSeq" id="WP_285740873.1">
    <property type="nucleotide sequence ID" value="NZ_BSSA01000055.1"/>
</dbReference>